<evidence type="ECO:0000313" key="2">
    <source>
        <dbReference type="Proteomes" id="UP000073492"/>
    </source>
</evidence>
<keyword evidence="2" id="KW-1185">Reference proteome</keyword>
<name>A0A139I5V7_9PEZI</name>
<protein>
    <submittedName>
        <fullName evidence="1">Uncharacterized protein</fullName>
    </submittedName>
</protein>
<dbReference type="EMBL" id="LFZO01000291">
    <property type="protein sequence ID" value="KXT10029.1"/>
    <property type="molecule type" value="Genomic_DNA"/>
</dbReference>
<gene>
    <name evidence="1" type="ORF">AC579_1242</name>
</gene>
<sequence>MDGNLAAFPLTLTSVHRNCHGCKLGYIKAFPEPNPEAEARAENQRYSMEAWQSANTVMCHPCDRALAPVVTVSSRSTVCLSTAGVRAASQDRAKRKQ</sequence>
<dbReference type="Proteomes" id="UP000073492">
    <property type="component" value="Unassembled WGS sequence"/>
</dbReference>
<evidence type="ECO:0000313" key="1">
    <source>
        <dbReference type="EMBL" id="KXT10029.1"/>
    </source>
</evidence>
<proteinExistence type="predicted"/>
<reference evidence="1 2" key="1">
    <citation type="submission" date="2015-07" db="EMBL/GenBank/DDBJ databases">
        <title>Comparative genomics of the Sigatoka disease complex on banana suggests a link between parallel evolutionary changes in Pseudocercospora fijiensis and Pseudocercospora eumusae and increased virulence on the banana host.</title>
        <authorList>
            <person name="Chang T.-C."/>
            <person name="Salvucci A."/>
            <person name="Crous P.W."/>
            <person name="Stergiopoulos I."/>
        </authorList>
    </citation>
    <scope>NUCLEOTIDE SEQUENCE [LARGE SCALE GENOMIC DNA]</scope>
    <source>
        <strain evidence="1 2">CBS 116634</strain>
    </source>
</reference>
<accession>A0A139I5V7</accession>
<dbReference type="AlphaFoldDB" id="A0A139I5V7"/>
<organism evidence="1 2">
    <name type="scientific">Pseudocercospora musae</name>
    <dbReference type="NCBI Taxonomy" id="113226"/>
    <lineage>
        <taxon>Eukaryota</taxon>
        <taxon>Fungi</taxon>
        <taxon>Dikarya</taxon>
        <taxon>Ascomycota</taxon>
        <taxon>Pezizomycotina</taxon>
        <taxon>Dothideomycetes</taxon>
        <taxon>Dothideomycetidae</taxon>
        <taxon>Mycosphaerellales</taxon>
        <taxon>Mycosphaerellaceae</taxon>
        <taxon>Pseudocercospora</taxon>
    </lineage>
</organism>
<comment type="caution">
    <text evidence="1">The sequence shown here is derived from an EMBL/GenBank/DDBJ whole genome shotgun (WGS) entry which is preliminary data.</text>
</comment>